<protein>
    <submittedName>
        <fullName evidence="1">Uncharacterized protein</fullName>
    </submittedName>
</protein>
<evidence type="ECO:0000313" key="2">
    <source>
        <dbReference type="Proteomes" id="UP000267249"/>
    </source>
</evidence>
<geneLocation type="plasmid" evidence="1 2">
    <name>p11801_2</name>
</geneLocation>
<keyword evidence="1" id="KW-0614">Plasmid</keyword>
<accession>A0ACD5A2Z4</accession>
<proteinExistence type="predicted"/>
<name>A0ACD5A2Z4_SYNEL</name>
<gene>
    <name evidence="1" type="ORF">DOP62_14120</name>
</gene>
<dbReference type="Proteomes" id="UP000267249">
    <property type="component" value="Plasmid p11801_2"/>
</dbReference>
<organism evidence="1 2">
    <name type="scientific">Synechococcus elongatus PCC 11801</name>
    <dbReference type="NCBI Taxonomy" id="2219813"/>
    <lineage>
        <taxon>Bacteria</taxon>
        <taxon>Bacillati</taxon>
        <taxon>Cyanobacteriota</taxon>
        <taxon>Cyanophyceae</taxon>
        <taxon>Synechococcales</taxon>
        <taxon>Synechococcaceae</taxon>
        <taxon>Synechococcus</taxon>
    </lineage>
</organism>
<reference evidence="1" key="1">
    <citation type="submission" date="2024-01" db="EMBL/GenBank/DDBJ databases">
        <title>De novo genome assembly and pan-genome analysis of the fast-growing Indian isolates of Synechococcus elongatus: Potential chassis for bioproduction.</title>
        <authorList>
            <person name="Jain V.S."/>
            <person name="Schubert M.G."/>
            <person name="Pritam P."/>
            <person name="Sarnaik A.P."/>
            <person name="Jaiswal D."/>
            <person name="Church G.M."/>
            <person name="Wangikar P."/>
        </authorList>
    </citation>
    <scope>NUCLEOTIDE SEQUENCE</scope>
    <source>
        <strain evidence="1">PCC 11801</strain>
    </source>
</reference>
<evidence type="ECO:0000313" key="1">
    <source>
        <dbReference type="EMBL" id="WVS92222.1"/>
    </source>
</evidence>
<sequence length="53" mass="5929">MTKKYSYFDLMAERKQALFRGDEKTAALLLALAEKLSKKGLVSDNEMLGGAYI</sequence>
<dbReference type="EMBL" id="CP143529">
    <property type="protein sequence ID" value="WVS92222.1"/>
    <property type="molecule type" value="Genomic_DNA"/>
</dbReference>